<dbReference type="Proteomes" id="UP000673394">
    <property type="component" value="Unassembled WGS sequence"/>
</dbReference>
<evidence type="ECO:0000313" key="4">
    <source>
        <dbReference type="Proteomes" id="UP000673394"/>
    </source>
</evidence>
<evidence type="ECO:0000313" key="3">
    <source>
        <dbReference type="EMBL" id="MBP3961933.1"/>
    </source>
</evidence>
<evidence type="ECO:0000259" key="2">
    <source>
        <dbReference type="PROSITE" id="PS50966"/>
    </source>
</evidence>
<sequence>MSTFFQLDEQRLQALETAVASSIPLEVMQLGFDYYRREKVLSVQVMEGTSVYGTVRDAAIFAVTLDCDEFGFSTCTCPVKGYCKHMAAVFYAYYEYAGRSADEVHNRLLYGRDPMFSEGQASGGTATAAAVVAAAKTGLEGDPRLWQQDMEAKHGEVWRQCRHSLHPLQPVLQAIKAVSKNWDEGLRRLHWMHGIIFVVEQSERAYSHTDSYSRYYYEMAFARMTEPWINHYHELAGELKPDTMTDLERVGVEQLLERFHEREMDRDQQLHRWEALYFSIWGQLVHDSAWTGKEKEWLEHKLAEEKGAGHASFFAPMALAYLAYAEENDDYAMELLARTQFNRTALLACDCALQRLEERNWAKLEKWIRYLYGGLSIERKSKAFGPFLSMCRLADLQQPDNPSWQQYLVSFLPYSYSALTEHWLDRKHYEKWADLQLLFGIEPDEMDIQLVREISKASPRVLYPLYHQAIDGAIRSRNRQGYKQAVKLMKKLEKLYKAEEHGDKWIRYVDGIVRKHWRLRALQEELWRGKIIT</sequence>
<accession>A0ABS5CA40</accession>
<reference evidence="3 4" key="1">
    <citation type="submission" date="2021-04" db="EMBL/GenBank/DDBJ databases">
        <title>Paenibacillus sp. DLE-14 whole genome sequence.</title>
        <authorList>
            <person name="Ham Y.J."/>
        </authorList>
    </citation>
    <scope>NUCLEOTIDE SEQUENCE [LARGE SCALE GENOMIC DNA]</scope>
    <source>
        <strain evidence="3 4">DLE-14</strain>
    </source>
</reference>
<dbReference type="RefSeq" id="WP_210655694.1">
    <property type="nucleotide sequence ID" value="NZ_JAGKSP010000001.1"/>
</dbReference>
<keyword evidence="1" id="KW-0862">Zinc</keyword>
<keyword evidence="1" id="KW-0479">Metal-binding</keyword>
<keyword evidence="1" id="KW-0863">Zinc-finger</keyword>
<dbReference type="PROSITE" id="PS50966">
    <property type="entry name" value="ZF_SWIM"/>
    <property type="match status" value="1"/>
</dbReference>
<feature type="domain" description="SWIM-type" evidence="2">
    <location>
        <begin position="61"/>
        <end position="94"/>
    </location>
</feature>
<name>A0ABS5CA40_9BACL</name>
<evidence type="ECO:0000256" key="1">
    <source>
        <dbReference type="PROSITE-ProRule" id="PRU00325"/>
    </source>
</evidence>
<organism evidence="3 4">
    <name type="scientific">Paenibacillus lignilyticus</name>
    <dbReference type="NCBI Taxonomy" id="1172615"/>
    <lineage>
        <taxon>Bacteria</taxon>
        <taxon>Bacillati</taxon>
        <taxon>Bacillota</taxon>
        <taxon>Bacilli</taxon>
        <taxon>Bacillales</taxon>
        <taxon>Paenibacillaceae</taxon>
        <taxon>Paenibacillus</taxon>
    </lineage>
</organism>
<dbReference type="InterPro" id="IPR007527">
    <property type="entry name" value="Znf_SWIM"/>
</dbReference>
<protein>
    <submittedName>
        <fullName evidence="3">SWIM zinc finger family protein</fullName>
    </submittedName>
</protein>
<dbReference type="EMBL" id="JAGKSP010000001">
    <property type="protein sequence ID" value="MBP3961933.1"/>
    <property type="molecule type" value="Genomic_DNA"/>
</dbReference>
<gene>
    <name evidence="3" type="ORF">I8J30_04360</name>
</gene>
<dbReference type="Pfam" id="PF04434">
    <property type="entry name" value="SWIM"/>
    <property type="match status" value="1"/>
</dbReference>
<comment type="caution">
    <text evidence="3">The sequence shown here is derived from an EMBL/GenBank/DDBJ whole genome shotgun (WGS) entry which is preliminary data.</text>
</comment>
<proteinExistence type="predicted"/>
<keyword evidence="4" id="KW-1185">Reference proteome</keyword>